<proteinExistence type="predicted"/>
<dbReference type="RefSeq" id="WP_157340086.1">
    <property type="nucleotide sequence ID" value="NZ_WSEK01000004.1"/>
</dbReference>
<keyword evidence="1" id="KW-0732">Signal</keyword>
<evidence type="ECO:0000313" key="2">
    <source>
        <dbReference type="EMBL" id="MVQ47977.1"/>
    </source>
</evidence>
<name>A0A6L6XMK8_9ACTN</name>
<evidence type="ECO:0000256" key="1">
    <source>
        <dbReference type="SAM" id="SignalP"/>
    </source>
</evidence>
<feature type="chain" id="PRO_5026819385" evidence="1">
    <location>
        <begin position="22"/>
        <end position="221"/>
    </location>
</feature>
<dbReference type="EMBL" id="WSEK01000004">
    <property type="protein sequence ID" value="MVQ47977.1"/>
    <property type="molecule type" value="Genomic_DNA"/>
</dbReference>
<dbReference type="Proteomes" id="UP000473525">
    <property type="component" value="Unassembled WGS sequence"/>
</dbReference>
<feature type="signal peptide" evidence="1">
    <location>
        <begin position="1"/>
        <end position="21"/>
    </location>
</feature>
<gene>
    <name evidence="2" type="ORF">GON03_02215</name>
</gene>
<evidence type="ECO:0000313" key="3">
    <source>
        <dbReference type="Proteomes" id="UP000473525"/>
    </source>
</evidence>
<keyword evidence="3" id="KW-1185">Reference proteome</keyword>
<comment type="caution">
    <text evidence="2">The sequence shown here is derived from an EMBL/GenBank/DDBJ whole genome shotgun (WGS) entry which is preliminary data.</text>
</comment>
<reference evidence="2 3" key="1">
    <citation type="submission" date="2019-12" db="EMBL/GenBank/DDBJ databases">
        <authorList>
            <person name="Huq M.A."/>
        </authorList>
    </citation>
    <scope>NUCLEOTIDE SEQUENCE [LARGE SCALE GENOMIC DNA]</scope>
    <source>
        <strain evidence="2 3">MAH-18</strain>
    </source>
</reference>
<accession>A0A6L6XMK8</accession>
<organism evidence="2 3">
    <name type="scientific">Nocardioides agri</name>
    <dbReference type="NCBI Taxonomy" id="2682843"/>
    <lineage>
        <taxon>Bacteria</taxon>
        <taxon>Bacillati</taxon>
        <taxon>Actinomycetota</taxon>
        <taxon>Actinomycetes</taxon>
        <taxon>Propionibacteriales</taxon>
        <taxon>Nocardioidaceae</taxon>
        <taxon>Nocardioides</taxon>
    </lineage>
</organism>
<sequence length="221" mass="23785">MIATILVGCALGVAGAAPASAQEATVVSTYNSSGQWVEVSDYQQQPGVPVYGSQYYYNIVIQTASGSAAIGTDAVTTLQQLDAGSSTWVTVAQATGPYLSGYTKALTSGTFRVTYSGNPNFAPTSADAPYQVQRKVTVQNKGVRRVLLVGKVAPTYHGKVLILKKAGKKWKTWKVLRTNKRSVFKTGLPAPRHGRYYWRAVIKPSGGFVATDSGIFYTYKR</sequence>
<dbReference type="AlphaFoldDB" id="A0A6L6XMK8"/>
<protein>
    <submittedName>
        <fullName evidence="2">Uncharacterized protein</fullName>
    </submittedName>
</protein>